<evidence type="ECO:0000313" key="2">
    <source>
        <dbReference type="EMBL" id="MFL4469242.1"/>
    </source>
</evidence>
<keyword evidence="1" id="KW-0732">Signal</keyword>
<comment type="caution">
    <text evidence="2">The sequence shown here is derived from an EMBL/GenBank/DDBJ whole genome shotgun (WGS) entry which is preliminary data.</text>
</comment>
<evidence type="ECO:0000313" key="3">
    <source>
        <dbReference type="Proteomes" id="UP001627408"/>
    </source>
</evidence>
<dbReference type="EMBL" id="JBHDIY010000002">
    <property type="protein sequence ID" value="MFL4469242.1"/>
    <property type="molecule type" value="Genomic_DNA"/>
</dbReference>
<proteinExistence type="predicted"/>
<keyword evidence="3" id="KW-1185">Reference proteome</keyword>
<name>A0ABW8UUB4_9RHOB</name>
<accession>A0ABW8UUB4</accession>
<sequence>MRKQLLLAGLILIGACSHIAPRTLFALRDLDPLTADPADIAVMIDVPDSVAVQRGTAILTFGARQDAGSQIERNFVLARQANTFFVDQQDHADLAALQARIKAWKDDDPDGTTGSISIHFQPCKTMPDIPDDLRGSVAIQLEQDGPFLPLFTDAPLDALLSKESQETMEPCS</sequence>
<dbReference type="RefSeq" id="WP_407591017.1">
    <property type="nucleotide sequence ID" value="NZ_JBHDIY010000002.1"/>
</dbReference>
<evidence type="ECO:0000256" key="1">
    <source>
        <dbReference type="SAM" id="SignalP"/>
    </source>
</evidence>
<gene>
    <name evidence="2" type="ORF">ACERZ8_04910</name>
</gene>
<protein>
    <recommendedName>
        <fullName evidence="4">Lipoprotein</fullName>
    </recommendedName>
</protein>
<organism evidence="2 3">
    <name type="scientific">Tateyamaria armeniaca</name>
    <dbReference type="NCBI Taxonomy" id="2518930"/>
    <lineage>
        <taxon>Bacteria</taxon>
        <taxon>Pseudomonadati</taxon>
        <taxon>Pseudomonadota</taxon>
        <taxon>Alphaproteobacteria</taxon>
        <taxon>Rhodobacterales</taxon>
        <taxon>Roseobacteraceae</taxon>
        <taxon>Tateyamaria</taxon>
    </lineage>
</organism>
<dbReference type="Proteomes" id="UP001627408">
    <property type="component" value="Unassembled WGS sequence"/>
</dbReference>
<reference evidence="2 3" key="1">
    <citation type="submission" date="2024-08" db="EMBL/GenBank/DDBJ databases">
        <title>Tateyamaria sp. nov., isolated from marine algae.</title>
        <authorList>
            <person name="Choi B.J."/>
            <person name="Kim J.M."/>
            <person name="Lee J.K."/>
            <person name="Choi D.G."/>
            <person name="Bayburt H."/>
            <person name="Baek J.H."/>
            <person name="Han D.M."/>
            <person name="Jeon C.O."/>
        </authorList>
    </citation>
    <scope>NUCLEOTIDE SEQUENCE [LARGE SCALE GENOMIC DNA]</scope>
    <source>
        <strain evidence="2 3">KMU-156</strain>
    </source>
</reference>
<dbReference type="PROSITE" id="PS51257">
    <property type="entry name" value="PROKAR_LIPOPROTEIN"/>
    <property type="match status" value="1"/>
</dbReference>
<feature type="chain" id="PRO_5046795634" description="Lipoprotein" evidence="1">
    <location>
        <begin position="20"/>
        <end position="172"/>
    </location>
</feature>
<evidence type="ECO:0008006" key="4">
    <source>
        <dbReference type="Google" id="ProtNLM"/>
    </source>
</evidence>
<feature type="signal peptide" evidence="1">
    <location>
        <begin position="1"/>
        <end position="19"/>
    </location>
</feature>